<feature type="compositionally biased region" description="Gly residues" evidence="1">
    <location>
        <begin position="75"/>
        <end position="86"/>
    </location>
</feature>
<comment type="caution">
    <text evidence="2">The sequence shown here is derived from an EMBL/GenBank/DDBJ whole genome shotgun (WGS) entry which is preliminary data.</text>
</comment>
<feature type="region of interest" description="Disordered" evidence="1">
    <location>
        <begin position="101"/>
        <end position="120"/>
    </location>
</feature>
<name>A0A7J7XHS6_MYOMY</name>
<evidence type="ECO:0000313" key="3">
    <source>
        <dbReference type="Proteomes" id="UP000527355"/>
    </source>
</evidence>
<feature type="compositionally biased region" description="Basic and acidic residues" evidence="1">
    <location>
        <begin position="54"/>
        <end position="63"/>
    </location>
</feature>
<proteinExistence type="predicted"/>
<dbReference type="VEuPathDB" id="HostDB:LOC118658412"/>
<organism evidence="2 3">
    <name type="scientific">Myotis myotis</name>
    <name type="common">Greater mouse-eared bat</name>
    <name type="synonym">Vespertilio myotis</name>
    <dbReference type="NCBI Taxonomy" id="51298"/>
    <lineage>
        <taxon>Eukaryota</taxon>
        <taxon>Metazoa</taxon>
        <taxon>Chordata</taxon>
        <taxon>Craniata</taxon>
        <taxon>Vertebrata</taxon>
        <taxon>Euteleostomi</taxon>
        <taxon>Mammalia</taxon>
        <taxon>Eutheria</taxon>
        <taxon>Laurasiatheria</taxon>
        <taxon>Chiroptera</taxon>
        <taxon>Yangochiroptera</taxon>
        <taxon>Vespertilionidae</taxon>
        <taxon>Myotis</taxon>
    </lineage>
</organism>
<feature type="region of interest" description="Disordered" evidence="1">
    <location>
        <begin position="1"/>
        <end position="92"/>
    </location>
</feature>
<reference evidence="2 3" key="1">
    <citation type="journal article" date="2020" name="Nature">
        <title>Six reference-quality genomes reveal evolution of bat adaptations.</title>
        <authorList>
            <person name="Jebb D."/>
            <person name="Huang Z."/>
            <person name="Pippel M."/>
            <person name="Hughes G.M."/>
            <person name="Lavrichenko K."/>
            <person name="Devanna P."/>
            <person name="Winkler S."/>
            <person name="Jermiin L.S."/>
            <person name="Skirmuntt E.C."/>
            <person name="Katzourakis A."/>
            <person name="Burkitt-Gray L."/>
            <person name="Ray D.A."/>
            <person name="Sullivan K.A.M."/>
            <person name="Roscito J.G."/>
            <person name="Kirilenko B.M."/>
            <person name="Davalos L.M."/>
            <person name="Corthals A.P."/>
            <person name="Power M.L."/>
            <person name="Jones G."/>
            <person name="Ransome R.D."/>
            <person name="Dechmann D.K.N."/>
            <person name="Locatelli A.G."/>
            <person name="Puechmaille S.J."/>
            <person name="Fedrigo O."/>
            <person name="Jarvis E.D."/>
            <person name="Hiller M."/>
            <person name="Vernes S.C."/>
            <person name="Myers E.W."/>
            <person name="Teeling E.C."/>
        </authorList>
    </citation>
    <scope>NUCLEOTIDE SEQUENCE [LARGE SCALE GENOMIC DNA]</scope>
    <source>
        <strain evidence="2">MMyoMyo1</strain>
        <tissue evidence="2">Flight muscle</tissue>
    </source>
</reference>
<gene>
    <name evidence="2" type="ORF">mMyoMyo1_011764</name>
</gene>
<sequence length="229" mass="24334">MNERTNQSTSQRKTNEAPVGQGGWRLLSSAQPQTAKWAGDAPGVLAASLLGKPRCPEKGDRTRPRPWATVSASLSGGGITKPGPRGGPEDDLRKLRQSARCADGPTALARGPAPRLGGSAARSTFCSTRVSQEGRPTHLLRTPQTPRHAVLSPSLRSKGLGFRLLGANFLPLGGLNLKQLSASTDLFWPIPGTLELEESTGSPLLNKKPRSTYCVSTQQLGTKAYCVFI</sequence>
<dbReference type="AlphaFoldDB" id="A0A7J7XHS6"/>
<feature type="compositionally biased region" description="Polar residues" evidence="1">
    <location>
        <begin position="1"/>
        <end position="12"/>
    </location>
</feature>
<protein>
    <submittedName>
        <fullName evidence="2">Uncharacterized protein</fullName>
    </submittedName>
</protein>
<keyword evidence="3" id="KW-1185">Reference proteome</keyword>
<dbReference type="Proteomes" id="UP000527355">
    <property type="component" value="Unassembled WGS sequence"/>
</dbReference>
<dbReference type="EMBL" id="JABWUV010000006">
    <property type="protein sequence ID" value="KAF6349214.1"/>
    <property type="molecule type" value="Genomic_DNA"/>
</dbReference>
<evidence type="ECO:0000256" key="1">
    <source>
        <dbReference type="SAM" id="MobiDB-lite"/>
    </source>
</evidence>
<evidence type="ECO:0000313" key="2">
    <source>
        <dbReference type="EMBL" id="KAF6349214.1"/>
    </source>
</evidence>
<accession>A0A7J7XHS6</accession>